<evidence type="ECO:0000313" key="7">
    <source>
        <dbReference type="Proteomes" id="UP000249402"/>
    </source>
</evidence>
<comment type="similarity">
    <text evidence="1">Belongs to the arrestin family.</text>
</comment>
<evidence type="ECO:0000256" key="1">
    <source>
        <dbReference type="ARBA" id="ARBA00005298"/>
    </source>
</evidence>
<dbReference type="SMART" id="SM01017">
    <property type="entry name" value="Arrestin_C"/>
    <property type="match status" value="1"/>
</dbReference>
<dbReference type="PANTHER" id="PTHR11188">
    <property type="entry name" value="ARRESTIN DOMAIN CONTAINING PROTEIN"/>
    <property type="match status" value="1"/>
</dbReference>
<dbReference type="Gene3D" id="2.60.40.640">
    <property type="match status" value="1"/>
</dbReference>
<evidence type="ECO:0000256" key="3">
    <source>
        <dbReference type="ARBA" id="ARBA00038766"/>
    </source>
</evidence>
<feature type="domain" description="Arrestin C-terminal-like" evidence="5">
    <location>
        <begin position="182"/>
        <end position="325"/>
    </location>
</feature>
<dbReference type="OrthoDB" id="2333384at2759"/>
<protein>
    <submittedName>
        <fullName evidence="6">Arrestin domain-containing protein</fullName>
    </submittedName>
</protein>
<dbReference type="Pfam" id="PF00339">
    <property type="entry name" value="Arrestin_N"/>
    <property type="match status" value="1"/>
</dbReference>
<organism evidence="6 7">
    <name type="scientific">Aspergillus ibericus CBS 121593</name>
    <dbReference type="NCBI Taxonomy" id="1448316"/>
    <lineage>
        <taxon>Eukaryota</taxon>
        <taxon>Fungi</taxon>
        <taxon>Dikarya</taxon>
        <taxon>Ascomycota</taxon>
        <taxon>Pezizomycotina</taxon>
        <taxon>Eurotiomycetes</taxon>
        <taxon>Eurotiomycetidae</taxon>
        <taxon>Eurotiales</taxon>
        <taxon>Aspergillaceae</taxon>
        <taxon>Aspergillus</taxon>
        <taxon>Aspergillus subgen. Circumdati</taxon>
    </lineage>
</organism>
<dbReference type="Pfam" id="PF02752">
    <property type="entry name" value="Arrestin_C"/>
    <property type="match status" value="1"/>
</dbReference>
<dbReference type="PANTHER" id="PTHR11188:SF17">
    <property type="entry name" value="FI21816P1"/>
    <property type="match status" value="1"/>
</dbReference>
<reference evidence="6 7" key="1">
    <citation type="submission" date="2018-02" db="EMBL/GenBank/DDBJ databases">
        <title>The genomes of Aspergillus section Nigri reveals drivers in fungal speciation.</title>
        <authorList>
            <consortium name="DOE Joint Genome Institute"/>
            <person name="Vesth T.C."/>
            <person name="Nybo J."/>
            <person name="Theobald S."/>
            <person name="Brandl J."/>
            <person name="Frisvad J.C."/>
            <person name="Nielsen K.F."/>
            <person name="Lyhne E.K."/>
            <person name="Kogle M.E."/>
            <person name="Kuo A."/>
            <person name="Riley R."/>
            <person name="Clum A."/>
            <person name="Nolan M."/>
            <person name="Lipzen A."/>
            <person name="Salamov A."/>
            <person name="Henrissat B."/>
            <person name="Wiebenga A."/>
            <person name="De vries R.P."/>
            <person name="Grigoriev I.V."/>
            <person name="Mortensen U.H."/>
            <person name="Andersen M.R."/>
            <person name="Baker S.E."/>
        </authorList>
    </citation>
    <scope>NUCLEOTIDE SEQUENCE [LARGE SCALE GENOMIC DNA]</scope>
    <source>
        <strain evidence="6 7">CBS 121593</strain>
    </source>
</reference>
<feature type="compositionally biased region" description="Basic and acidic residues" evidence="4">
    <location>
        <begin position="361"/>
        <end position="373"/>
    </location>
</feature>
<gene>
    <name evidence="6" type="ORF">BO80DRAFT_471977</name>
</gene>
<proteinExistence type="inferred from homology"/>
<evidence type="ECO:0000256" key="2">
    <source>
        <dbReference type="ARBA" id="ARBA00022786"/>
    </source>
</evidence>
<dbReference type="InterPro" id="IPR011022">
    <property type="entry name" value="Arrestin_C-like"/>
</dbReference>
<dbReference type="GO" id="GO:0031625">
    <property type="term" value="F:ubiquitin protein ligase binding"/>
    <property type="evidence" value="ECO:0007669"/>
    <property type="project" value="TreeGrafter"/>
</dbReference>
<name>A0A395H8P5_9EURO</name>
<dbReference type="InterPro" id="IPR014756">
    <property type="entry name" value="Ig_E-set"/>
</dbReference>
<sequence>MIISLFRAASPPRNAPTYFDIRLDNDVIWLPGDDISSGYIHLNGKVILCLNQPLCVKDMKLHFEGWRYIKWDPRFPYFETSHQKVTIWDRLFMRQTWNFLRFSPSTSNTLPPGNHEFPFHFCLSSKTPDSIQGLDDCSIKYNLKAQIRTLKGTGFDITRSIRVCRMYRSLLIPEPKVLQNIWPDKIIYRVRSPSRTYTFDSVIPISFHFVPIRKGLTISSIQIQIIETHKAIQPSLGTRSRIIVQDDYIPPCWDELDTTSDDEGYWHCLTRIVHLPKDTKQCVQSTANTFLRVDHTLNIQIRLLNPGGNESAINLTWPISIHLPLPPSLGDGYISSMLESLRMVDETLDLPLPSYHDHVLDRTPDEIPAERVGGDTNGQDEPPDYLSCGVLVETPSYSTAVRSGASSPVCFYGYD</sequence>
<evidence type="ECO:0000313" key="6">
    <source>
        <dbReference type="EMBL" id="RAL02604.1"/>
    </source>
</evidence>
<evidence type="ECO:0000259" key="5">
    <source>
        <dbReference type="SMART" id="SM01017"/>
    </source>
</evidence>
<dbReference type="SUPFAM" id="SSF81296">
    <property type="entry name" value="E set domains"/>
    <property type="match status" value="1"/>
</dbReference>
<dbReference type="EMBL" id="KZ824430">
    <property type="protein sequence ID" value="RAL02604.1"/>
    <property type="molecule type" value="Genomic_DNA"/>
</dbReference>
<keyword evidence="7" id="KW-1185">Reference proteome</keyword>
<comment type="subunit">
    <text evidence="3">Interacts with hulA.</text>
</comment>
<dbReference type="Proteomes" id="UP000249402">
    <property type="component" value="Unassembled WGS sequence"/>
</dbReference>
<dbReference type="GO" id="GO:0030674">
    <property type="term" value="F:protein-macromolecule adaptor activity"/>
    <property type="evidence" value="ECO:0007669"/>
    <property type="project" value="TreeGrafter"/>
</dbReference>
<dbReference type="GO" id="GO:0005886">
    <property type="term" value="C:plasma membrane"/>
    <property type="evidence" value="ECO:0007669"/>
    <property type="project" value="TreeGrafter"/>
</dbReference>
<dbReference type="GO" id="GO:0070086">
    <property type="term" value="P:ubiquitin-dependent endocytosis"/>
    <property type="evidence" value="ECO:0007669"/>
    <property type="project" value="TreeGrafter"/>
</dbReference>
<dbReference type="RefSeq" id="XP_025576931.1">
    <property type="nucleotide sequence ID" value="XM_025723115.1"/>
</dbReference>
<dbReference type="InterPro" id="IPR011021">
    <property type="entry name" value="Arrestin-like_N"/>
</dbReference>
<dbReference type="STRING" id="1448316.A0A395H8P5"/>
<dbReference type="InterPro" id="IPR050357">
    <property type="entry name" value="Arrestin_domain-protein"/>
</dbReference>
<accession>A0A395H8P5</accession>
<keyword evidence="2" id="KW-0833">Ubl conjugation pathway</keyword>
<evidence type="ECO:0000256" key="4">
    <source>
        <dbReference type="SAM" id="MobiDB-lite"/>
    </source>
</evidence>
<dbReference type="GeneID" id="37227980"/>
<dbReference type="InterPro" id="IPR014752">
    <property type="entry name" value="Arrestin-like_C"/>
</dbReference>
<feature type="region of interest" description="Disordered" evidence="4">
    <location>
        <begin position="361"/>
        <end position="383"/>
    </location>
</feature>
<dbReference type="GO" id="GO:0005829">
    <property type="term" value="C:cytosol"/>
    <property type="evidence" value="ECO:0007669"/>
    <property type="project" value="TreeGrafter"/>
</dbReference>
<dbReference type="AlphaFoldDB" id="A0A395H8P5"/>
<dbReference type="VEuPathDB" id="FungiDB:BO80DRAFT_471977"/>